<comment type="caution">
    <text evidence="2">The sequence shown here is derived from an EMBL/GenBank/DDBJ whole genome shotgun (WGS) entry which is preliminary data.</text>
</comment>
<dbReference type="InterPro" id="IPR007372">
    <property type="entry name" value="Lipid/polyisoprenoid-bd_YceI"/>
</dbReference>
<dbReference type="SUPFAM" id="SSF101874">
    <property type="entry name" value="YceI-like"/>
    <property type="match status" value="1"/>
</dbReference>
<dbReference type="PANTHER" id="PTHR34406:SF1">
    <property type="entry name" value="PROTEIN YCEI"/>
    <property type="match status" value="1"/>
</dbReference>
<name>A0A2M6WIA8_9BACT</name>
<dbReference type="InterPro" id="IPR036761">
    <property type="entry name" value="TTHA0802/YceI-like_sf"/>
</dbReference>
<protein>
    <submittedName>
        <fullName evidence="2">Lipid-binding protein</fullName>
    </submittedName>
</protein>
<dbReference type="PANTHER" id="PTHR34406">
    <property type="entry name" value="PROTEIN YCEI"/>
    <property type="match status" value="1"/>
</dbReference>
<dbReference type="SMART" id="SM00867">
    <property type="entry name" value="YceI"/>
    <property type="match status" value="1"/>
</dbReference>
<dbReference type="EMBL" id="PFBA01000016">
    <property type="protein sequence ID" value="PIT92528.1"/>
    <property type="molecule type" value="Genomic_DNA"/>
</dbReference>
<evidence type="ECO:0000313" key="3">
    <source>
        <dbReference type="Proteomes" id="UP000228635"/>
    </source>
</evidence>
<evidence type="ECO:0000313" key="2">
    <source>
        <dbReference type="EMBL" id="PIT92528.1"/>
    </source>
</evidence>
<reference evidence="3" key="1">
    <citation type="submission" date="2017-09" db="EMBL/GenBank/DDBJ databases">
        <title>Depth-based differentiation of microbial function through sediment-hosted aquifers and enrichment of novel symbionts in the deep terrestrial subsurface.</title>
        <authorList>
            <person name="Probst A.J."/>
            <person name="Ladd B."/>
            <person name="Jarett J.K."/>
            <person name="Geller-Mcgrath D.E."/>
            <person name="Sieber C.M.K."/>
            <person name="Emerson J.B."/>
            <person name="Anantharaman K."/>
            <person name="Thomas B.C."/>
            <person name="Malmstrom R."/>
            <person name="Stieglmeier M."/>
            <person name="Klingl A."/>
            <person name="Woyke T."/>
            <person name="Ryan C.M."/>
            <person name="Banfield J.F."/>
        </authorList>
    </citation>
    <scope>NUCLEOTIDE SEQUENCE [LARGE SCALE GENOMIC DNA]</scope>
</reference>
<dbReference type="Gene3D" id="2.40.128.110">
    <property type="entry name" value="Lipid/polyisoprenoid-binding, YceI-like"/>
    <property type="match status" value="1"/>
</dbReference>
<dbReference type="Proteomes" id="UP000228635">
    <property type="component" value="Unassembled WGS sequence"/>
</dbReference>
<dbReference type="AlphaFoldDB" id="A0A2M6WIA8"/>
<sequence>MKTLGILLLLVIIIGGIFWIGTRDNTPVPNGDSLPVETGEEVSGTSVPVDVANSRLTWTGRRNLIPGYVDSGIIPFKSGNVITIDGEVVGGEFIFNVAQIQTESTSNENGAIDRLTEHLRSDDFFNVEVYPEARFAVTKVEPRSDLVAENATHLVTGNLTLKDVTAPVSLPARIVRLEDGTITVLAMFDIDRTKWNIRYGSGSFFDNLGDSVIDDMVTLNVSLVTVAQ</sequence>
<evidence type="ECO:0000259" key="1">
    <source>
        <dbReference type="SMART" id="SM00867"/>
    </source>
</evidence>
<proteinExistence type="predicted"/>
<dbReference type="Pfam" id="PF04264">
    <property type="entry name" value="YceI"/>
    <property type="match status" value="1"/>
</dbReference>
<feature type="domain" description="Lipid/polyisoprenoid-binding YceI-like" evidence="1">
    <location>
        <begin position="61"/>
        <end position="226"/>
    </location>
</feature>
<gene>
    <name evidence="2" type="ORF">COU08_01980</name>
</gene>
<accession>A0A2M6WIA8</accession>
<organism evidence="2 3">
    <name type="scientific">Candidatus Harrisonbacteria bacterium CG10_big_fil_rev_8_21_14_0_10_42_17</name>
    <dbReference type="NCBI Taxonomy" id="1974584"/>
    <lineage>
        <taxon>Bacteria</taxon>
        <taxon>Candidatus Harrisoniibacteriota</taxon>
    </lineage>
</organism>